<dbReference type="InterPro" id="IPR011251">
    <property type="entry name" value="Luciferase-like_dom"/>
</dbReference>
<dbReference type="Pfam" id="PF00296">
    <property type="entry name" value="Bac_luciferase"/>
    <property type="match status" value="1"/>
</dbReference>
<name>A0A2P8E525_9ACTN</name>
<dbReference type="InterPro" id="IPR050172">
    <property type="entry name" value="SsuD_RutA_monooxygenase"/>
</dbReference>
<dbReference type="InterPro" id="IPR019921">
    <property type="entry name" value="Lucif-like_OxRdtase_Rv2161c"/>
</dbReference>
<evidence type="ECO:0000313" key="7">
    <source>
        <dbReference type="Proteomes" id="UP000243528"/>
    </source>
</evidence>
<comment type="caution">
    <text evidence="6">The sequence shown here is derived from an EMBL/GenBank/DDBJ whole genome shotgun (WGS) entry which is preliminary data.</text>
</comment>
<evidence type="ECO:0000256" key="2">
    <source>
        <dbReference type="ARBA" id="ARBA00022643"/>
    </source>
</evidence>
<dbReference type="NCBIfam" id="TIGR03619">
    <property type="entry name" value="F420_Rv2161c"/>
    <property type="match status" value="1"/>
</dbReference>
<keyword evidence="2" id="KW-0288">FMN</keyword>
<keyword evidence="1" id="KW-0285">Flavoprotein</keyword>
<dbReference type="Proteomes" id="UP000243528">
    <property type="component" value="Unassembled WGS sequence"/>
</dbReference>
<dbReference type="PANTHER" id="PTHR42847">
    <property type="entry name" value="ALKANESULFONATE MONOOXYGENASE"/>
    <property type="match status" value="1"/>
</dbReference>
<reference evidence="6 7" key="1">
    <citation type="submission" date="2018-03" db="EMBL/GenBank/DDBJ databases">
        <title>Genomic Encyclopedia of Archaeal and Bacterial Type Strains, Phase II (KMG-II): from individual species to whole genera.</title>
        <authorList>
            <person name="Goeker M."/>
        </authorList>
    </citation>
    <scope>NUCLEOTIDE SEQUENCE [LARGE SCALE GENOMIC DNA]</scope>
    <source>
        <strain evidence="6 7">DSM 45211</strain>
    </source>
</reference>
<dbReference type="EMBL" id="PYGE01000005">
    <property type="protein sequence ID" value="PSL04569.1"/>
    <property type="molecule type" value="Genomic_DNA"/>
</dbReference>
<dbReference type="AlphaFoldDB" id="A0A2P8E525"/>
<feature type="domain" description="Luciferase-like" evidence="5">
    <location>
        <begin position="15"/>
        <end position="238"/>
    </location>
</feature>
<keyword evidence="7" id="KW-1185">Reference proteome</keyword>
<keyword evidence="3" id="KW-0560">Oxidoreductase</keyword>
<evidence type="ECO:0000256" key="3">
    <source>
        <dbReference type="ARBA" id="ARBA00023002"/>
    </source>
</evidence>
<keyword evidence="4" id="KW-0503">Monooxygenase</keyword>
<dbReference type="OrthoDB" id="5175259at2"/>
<organism evidence="6 7">
    <name type="scientific">Haloactinopolyspora alba</name>
    <dbReference type="NCBI Taxonomy" id="648780"/>
    <lineage>
        <taxon>Bacteria</taxon>
        <taxon>Bacillati</taxon>
        <taxon>Actinomycetota</taxon>
        <taxon>Actinomycetes</taxon>
        <taxon>Jiangellales</taxon>
        <taxon>Jiangellaceae</taxon>
        <taxon>Haloactinopolyspora</taxon>
    </lineage>
</organism>
<protein>
    <submittedName>
        <fullName evidence="6">Putative F420-dependent oxidoreductase</fullName>
    </submittedName>
</protein>
<accession>A0A2P8E525</accession>
<dbReference type="PANTHER" id="PTHR42847:SF4">
    <property type="entry name" value="ALKANESULFONATE MONOOXYGENASE-RELATED"/>
    <property type="match status" value="1"/>
</dbReference>
<evidence type="ECO:0000259" key="5">
    <source>
        <dbReference type="Pfam" id="PF00296"/>
    </source>
</evidence>
<dbReference type="RefSeq" id="WP_106536785.1">
    <property type="nucleotide sequence ID" value="NZ_PYGE01000005.1"/>
</dbReference>
<dbReference type="GO" id="GO:0008726">
    <property type="term" value="F:alkanesulfonate monooxygenase activity"/>
    <property type="evidence" value="ECO:0007669"/>
    <property type="project" value="TreeGrafter"/>
</dbReference>
<sequence>MRCSINVPNFGDFADPATFAELARTAEDAGWDALFVWDHVLEEKTRRRHIADPWILLAAAATATRRLRLGTMITPVPRRRPQKLAREVTTLDRLSGGRTILGVGLGAPLEDEYATFGEPDDARVLARRLDESLDVLAAAWSGGPVDYEGEHVTVRDATFLPTPVQRPRVPIWVGGRWPHRAPLRRAARWDGSIPLMTGGFDAVPSPLDEVRDWHDTVRAMRAEAGREDEPFEFVVGGATEPATAPDVVGPLADAGATWWDERVPFHDGVFDRLDPIRRRVKQGPPRIDRNA</sequence>
<proteinExistence type="predicted"/>
<gene>
    <name evidence="6" type="ORF">CLV30_10532</name>
</gene>
<dbReference type="Gene3D" id="3.20.20.30">
    <property type="entry name" value="Luciferase-like domain"/>
    <property type="match status" value="1"/>
</dbReference>
<dbReference type="GO" id="GO:0046306">
    <property type="term" value="P:alkanesulfonate catabolic process"/>
    <property type="evidence" value="ECO:0007669"/>
    <property type="project" value="TreeGrafter"/>
</dbReference>
<dbReference type="SUPFAM" id="SSF51679">
    <property type="entry name" value="Bacterial luciferase-like"/>
    <property type="match status" value="1"/>
</dbReference>
<dbReference type="InterPro" id="IPR036661">
    <property type="entry name" value="Luciferase-like_sf"/>
</dbReference>
<evidence type="ECO:0000256" key="4">
    <source>
        <dbReference type="ARBA" id="ARBA00023033"/>
    </source>
</evidence>
<evidence type="ECO:0000313" key="6">
    <source>
        <dbReference type="EMBL" id="PSL04569.1"/>
    </source>
</evidence>
<evidence type="ECO:0000256" key="1">
    <source>
        <dbReference type="ARBA" id="ARBA00022630"/>
    </source>
</evidence>